<feature type="transmembrane region" description="Helical" evidence="1">
    <location>
        <begin position="42"/>
        <end position="62"/>
    </location>
</feature>
<accession>A0A8S9G6Z9</accession>
<protein>
    <submittedName>
        <fullName evidence="2">Uncharacterized protein</fullName>
    </submittedName>
</protein>
<organism evidence="2 4">
    <name type="scientific">Brassica cretica</name>
    <name type="common">Mustard</name>
    <dbReference type="NCBI Taxonomy" id="69181"/>
    <lineage>
        <taxon>Eukaryota</taxon>
        <taxon>Viridiplantae</taxon>
        <taxon>Streptophyta</taxon>
        <taxon>Embryophyta</taxon>
        <taxon>Tracheophyta</taxon>
        <taxon>Spermatophyta</taxon>
        <taxon>Magnoliopsida</taxon>
        <taxon>eudicotyledons</taxon>
        <taxon>Gunneridae</taxon>
        <taxon>Pentapetalae</taxon>
        <taxon>rosids</taxon>
        <taxon>malvids</taxon>
        <taxon>Brassicales</taxon>
        <taxon>Brassicaceae</taxon>
        <taxon>Brassiceae</taxon>
        <taxon>Brassica</taxon>
    </lineage>
</organism>
<name>A0A8S9G6Z9_BRACR</name>
<keyword evidence="1" id="KW-1133">Transmembrane helix</keyword>
<dbReference type="EMBL" id="QGKY02000246">
    <property type="protein sequence ID" value="KAF2584855.1"/>
    <property type="molecule type" value="Genomic_DNA"/>
</dbReference>
<proteinExistence type="predicted"/>
<gene>
    <name evidence="2" type="ORF">F2Q68_00029821</name>
    <name evidence="3" type="ORF">F2Q70_00034887</name>
</gene>
<comment type="caution">
    <text evidence="2">The sequence shown here is derived from an EMBL/GenBank/DDBJ whole genome shotgun (WGS) entry which is preliminary data.</text>
</comment>
<keyword evidence="1" id="KW-0812">Transmembrane</keyword>
<evidence type="ECO:0000313" key="4">
    <source>
        <dbReference type="Proteomes" id="UP000712281"/>
    </source>
</evidence>
<dbReference type="AlphaFoldDB" id="A0A8S9G6Z9"/>
<evidence type="ECO:0000256" key="1">
    <source>
        <dbReference type="SAM" id="Phobius"/>
    </source>
</evidence>
<reference evidence="2" key="1">
    <citation type="submission" date="2019-12" db="EMBL/GenBank/DDBJ databases">
        <title>Genome sequencing and annotation of Brassica cretica.</title>
        <authorList>
            <person name="Studholme D.J."/>
            <person name="Sarris P.F."/>
        </authorList>
    </citation>
    <scope>NUCLEOTIDE SEQUENCE</scope>
    <source>
        <strain evidence="2">PFS-001/15</strain>
        <strain evidence="3">PFS-102/07</strain>
        <tissue evidence="2">Leaf</tissue>
    </source>
</reference>
<evidence type="ECO:0000313" key="2">
    <source>
        <dbReference type="EMBL" id="KAF2541391.1"/>
    </source>
</evidence>
<keyword evidence="1" id="KW-0472">Membrane</keyword>
<dbReference type="Proteomes" id="UP000712281">
    <property type="component" value="Unassembled WGS sequence"/>
</dbReference>
<evidence type="ECO:0000313" key="3">
    <source>
        <dbReference type="EMBL" id="KAF2584855.1"/>
    </source>
</evidence>
<dbReference type="EMBL" id="QGKW02002005">
    <property type="protein sequence ID" value="KAF2541391.1"/>
    <property type="molecule type" value="Genomic_DNA"/>
</dbReference>
<sequence>MWSLKKADLQLKERLSKMRMLESLVAKQAPLVDYDEALKKKLIAESILFKMVLFFFIAGALVDDRKEKDHGLIV</sequence>